<feature type="binding site" evidence="13">
    <location>
        <begin position="734"/>
        <end position="741"/>
    </location>
    <ligand>
        <name>GTP</name>
        <dbReference type="ChEBI" id="CHEBI:37565"/>
    </ligand>
</feature>
<dbReference type="InterPro" id="IPR004161">
    <property type="entry name" value="EFTu-like_2"/>
</dbReference>
<evidence type="ECO:0000256" key="9">
    <source>
        <dbReference type="ARBA" id="ARBA00023134"/>
    </source>
</evidence>
<dbReference type="Proteomes" id="UP001491310">
    <property type="component" value="Unassembled WGS sequence"/>
</dbReference>
<feature type="region of interest" description="Disordered" evidence="15">
    <location>
        <begin position="88"/>
        <end position="112"/>
    </location>
</feature>
<dbReference type="PANTHER" id="PTHR43636:SF2">
    <property type="entry name" value="ELONGATION FACTOR G, MITOCHONDRIAL"/>
    <property type="match status" value="1"/>
</dbReference>
<dbReference type="Pfam" id="PF14492">
    <property type="entry name" value="EFG_III"/>
    <property type="match status" value="1"/>
</dbReference>
<dbReference type="PANTHER" id="PTHR43636">
    <property type="entry name" value="ELONGATION FACTOR G, MITOCHONDRIAL"/>
    <property type="match status" value="1"/>
</dbReference>
<keyword evidence="21" id="KW-1185">Reference proteome</keyword>
<comment type="catalytic activity">
    <reaction evidence="12">
        <text>ATP + H2O = ADP + phosphate + H(+)</text>
        <dbReference type="Rhea" id="RHEA:13065"/>
        <dbReference type="ChEBI" id="CHEBI:15377"/>
        <dbReference type="ChEBI" id="CHEBI:15378"/>
        <dbReference type="ChEBI" id="CHEBI:30616"/>
        <dbReference type="ChEBI" id="CHEBI:43474"/>
        <dbReference type="ChEBI" id="CHEBI:456216"/>
        <dbReference type="EC" id="3.6.4.13"/>
    </reaction>
</comment>
<accession>A0ABR2YS14</accession>
<feature type="domain" description="Helicase ATP-binding" evidence="16">
    <location>
        <begin position="302"/>
        <end position="497"/>
    </location>
</feature>
<evidence type="ECO:0000259" key="17">
    <source>
        <dbReference type="PROSITE" id="PS51194"/>
    </source>
</evidence>
<dbReference type="Gene3D" id="3.40.50.300">
    <property type="entry name" value="P-loop containing nucleotide triphosphate hydrolases"/>
    <property type="match status" value="3"/>
</dbReference>
<dbReference type="SUPFAM" id="SSF50447">
    <property type="entry name" value="Translation proteins"/>
    <property type="match status" value="1"/>
</dbReference>
<evidence type="ECO:0000256" key="6">
    <source>
        <dbReference type="ARBA" id="ARBA00022806"/>
    </source>
</evidence>
<evidence type="ECO:0000259" key="19">
    <source>
        <dbReference type="PROSITE" id="PS51722"/>
    </source>
</evidence>
<dbReference type="InterPro" id="IPR004540">
    <property type="entry name" value="Transl_elong_EFG/EF2"/>
</dbReference>
<evidence type="ECO:0000256" key="12">
    <source>
        <dbReference type="ARBA" id="ARBA00047984"/>
    </source>
</evidence>
<feature type="binding site" evidence="13">
    <location>
        <begin position="855"/>
        <end position="858"/>
    </location>
    <ligand>
        <name>GTP</name>
        <dbReference type="ChEBI" id="CHEBI:37565"/>
    </ligand>
</feature>
<evidence type="ECO:0000259" key="16">
    <source>
        <dbReference type="PROSITE" id="PS51192"/>
    </source>
</evidence>
<dbReference type="InterPro" id="IPR035647">
    <property type="entry name" value="EFG_III/V"/>
</dbReference>
<dbReference type="InterPro" id="IPR009000">
    <property type="entry name" value="Transl_B-barrel_sf"/>
</dbReference>
<comment type="similarity">
    <text evidence="1">Belongs to the TRAFAC class translation factor GTPase superfamily. Classic translation factor GTPase family. EF-G/EF-2 subfamily.</text>
</comment>
<dbReference type="NCBIfam" id="TIGR00231">
    <property type="entry name" value="small_GTP"/>
    <property type="match status" value="1"/>
</dbReference>
<dbReference type="Pfam" id="PF03144">
    <property type="entry name" value="GTP_EFTU_D2"/>
    <property type="match status" value="1"/>
</dbReference>
<dbReference type="CDD" id="cd18787">
    <property type="entry name" value="SF2_C_DEAD"/>
    <property type="match status" value="1"/>
</dbReference>
<feature type="compositionally biased region" description="Basic and acidic residues" evidence="15">
    <location>
        <begin position="207"/>
        <end position="221"/>
    </location>
</feature>
<dbReference type="Pfam" id="PF00009">
    <property type="entry name" value="GTP_EFTU"/>
    <property type="match status" value="1"/>
</dbReference>
<feature type="region of interest" description="Disordered" evidence="15">
    <location>
        <begin position="197"/>
        <end position="221"/>
    </location>
</feature>
<feature type="domain" description="Helicase C-terminal" evidence="17">
    <location>
        <begin position="524"/>
        <end position="668"/>
    </location>
</feature>
<dbReference type="InterPro" id="IPR041095">
    <property type="entry name" value="EFG_II"/>
</dbReference>
<feature type="region of interest" description="Disordered" evidence="15">
    <location>
        <begin position="658"/>
        <end position="681"/>
    </location>
</feature>
<dbReference type="PROSITE" id="PS00039">
    <property type="entry name" value="DEAD_ATP_HELICASE"/>
    <property type="match status" value="1"/>
</dbReference>
<dbReference type="Pfam" id="PF00271">
    <property type="entry name" value="Helicase_C"/>
    <property type="match status" value="1"/>
</dbReference>
<dbReference type="Pfam" id="PF00270">
    <property type="entry name" value="DEAD"/>
    <property type="match status" value="1"/>
</dbReference>
<feature type="domain" description="DEAD-box RNA helicase Q" evidence="18">
    <location>
        <begin position="271"/>
        <end position="299"/>
    </location>
</feature>
<comment type="caution">
    <text evidence="20">The sequence shown here is derived from an EMBL/GenBank/DDBJ whole genome shotgun (WGS) entry which is preliminary data.</text>
</comment>
<dbReference type="HAMAP" id="MF_00054_B">
    <property type="entry name" value="EF_G_EF_2_B"/>
    <property type="match status" value="1"/>
</dbReference>
<dbReference type="InterPro" id="IPR000640">
    <property type="entry name" value="EFG_V-like"/>
</dbReference>
<evidence type="ECO:0000256" key="14">
    <source>
        <dbReference type="PROSITE-ProRule" id="PRU00552"/>
    </source>
</evidence>
<keyword evidence="9 13" id="KW-0342">GTP-binding</keyword>
<evidence type="ECO:0000256" key="8">
    <source>
        <dbReference type="ARBA" id="ARBA00022917"/>
    </source>
</evidence>
<dbReference type="InterPro" id="IPR005517">
    <property type="entry name" value="Transl_elong_EFG/EF2_IV"/>
</dbReference>
<evidence type="ECO:0000256" key="3">
    <source>
        <dbReference type="ARBA" id="ARBA00022741"/>
    </source>
</evidence>
<dbReference type="InterPro" id="IPR057479">
    <property type="entry name" value="PRP28/DDX23-like_helical"/>
</dbReference>
<dbReference type="InterPro" id="IPR020568">
    <property type="entry name" value="Ribosomal_Su5_D2-typ_SF"/>
</dbReference>
<feature type="domain" description="Tr-type G" evidence="19">
    <location>
        <begin position="725"/>
        <end position="1002"/>
    </location>
</feature>
<organism evidence="20 21">
    <name type="scientific">Coccomyxa subellipsoidea</name>
    <dbReference type="NCBI Taxonomy" id="248742"/>
    <lineage>
        <taxon>Eukaryota</taxon>
        <taxon>Viridiplantae</taxon>
        <taxon>Chlorophyta</taxon>
        <taxon>core chlorophytes</taxon>
        <taxon>Trebouxiophyceae</taxon>
        <taxon>Trebouxiophyceae incertae sedis</taxon>
        <taxon>Coccomyxaceae</taxon>
        <taxon>Coccomyxa</taxon>
    </lineage>
</organism>
<feature type="binding site" evidence="13">
    <location>
        <begin position="801"/>
        <end position="805"/>
    </location>
    <ligand>
        <name>GTP</name>
        <dbReference type="ChEBI" id="CHEBI:37565"/>
    </ligand>
</feature>
<comment type="pathway">
    <text evidence="13">Protein biosynthesis; polypeptide chain elongation.</text>
</comment>
<dbReference type="SMART" id="SM00490">
    <property type="entry name" value="HELICc"/>
    <property type="match status" value="1"/>
</dbReference>
<dbReference type="Gene3D" id="3.30.230.10">
    <property type="match status" value="1"/>
</dbReference>
<evidence type="ECO:0000256" key="7">
    <source>
        <dbReference type="ARBA" id="ARBA00022840"/>
    </source>
</evidence>
<dbReference type="Pfam" id="PF03764">
    <property type="entry name" value="EFG_IV"/>
    <property type="match status" value="1"/>
</dbReference>
<dbReference type="InterPro" id="IPR009022">
    <property type="entry name" value="EFG_III"/>
</dbReference>
<dbReference type="CDD" id="cd16262">
    <property type="entry name" value="EFG_III"/>
    <property type="match status" value="1"/>
</dbReference>
<evidence type="ECO:0000256" key="10">
    <source>
        <dbReference type="ARBA" id="ARBA00023187"/>
    </source>
</evidence>
<dbReference type="Gene3D" id="2.40.30.10">
    <property type="entry name" value="Translation factors"/>
    <property type="match status" value="1"/>
</dbReference>
<keyword evidence="10" id="KW-0508">mRNA splicing</keyword>
<dbReference type="SMART" id="SM00889">
    <property type="entry name" value="EFG_IV"/>
    <property type="match status" value="1"/>
</dbReference>
<dbReference type="CDD" id="cd17945">
    <property type="entry name" value="DEADc_DDX23"/>
    <property type="match status" value="1"/>
</dbReference>
<evidence type="ECO:0000256" key="5">
    <source>
        <dbReference type="ARBA" id="ARBA00022801"/>
    </source>
</evidence>
<keyword evidence="13" id="KW-0496">Mitochondrion</keyword>
<comment type="similarity">
    <text evidence="13">Belongs to the GTP-binding elongation factor family. EF-G/EF-2 subfamily.</text>
</comment>
<keyword evidence="6" id="KW-0347">Helicase</keyword>
<feature type="short sequence motif" description="Q motif" evidence="14">
    <location>
        <begin position="271"/>
        <end position="299"/>
    </location>
</feature>
<dbReference type="SUPFAM" id="SSF54211">
    <property type="entry name" value="Ribosomal protein S5 domain 2-like"/>
    <property type="match status" value="1"/>
</dbReference>
<gene>
    <name evidence="20" type="ORF">WJX75_007802</name>
</gene>
<evidence type="ECO:0000256" key="2">
    <source>
        <dbReference type="ARBA" id="ARBA00022664"/>
    </source>
</evidence>
<sequence>MEAGNLTDGLSNGKSSGELNGLHKAEPLSLEELLKKKQLEQEAEAKPKFLSKKQREELALKRRAEEAALQKAKAEELRNSHLAYVDNIEKEKQREAERKAQEDRRRRNDDREREKELLLIKQQYLGTEKVRKKTLKPSEKFRFNFDWEAQDDTSKDLNPLYNNTHEAALLFGRGLRAGVDRREQMKAAAAHQNDIMKKMRQSAGVAETKEDRQRDRDRKHAAEAYDEFDKRVEKHWTEKAREEMTERDWRIFREDFSIAYKGNTGSTLPIRNWEEAGLPQPLMEAIEKMKYIKPSPIQMAAIPLGLKFRDVIGVAETGSGKTAAFVFPMLVYIMNQPKMTEEIAAEGPYAVVMAPTRELAQQIEEETMKLAQFTEFRMVSVVGGQSIEDQGFKLRKGCEIVIATPGRLLDCLEQRYAVLNQCNYVVLDEADRMIDMGFEPQVRGVLDAMPSTNLKPEDEGEELEENRVYRTTYMFSATMPPTVERLARKYLRRPVVINIGSAGRATDNVTQEVVVCKDNDKLRLLEDNLAQCGDKRVIVFVNTKTHCDVVSRHLDHLSYRCTVLHGGKTQDQREAGLAGFREDKYNVLVATDVAGRGIDVPDVAAVINYDMPHSIEQYTHRIGRTGRAGKSGYAVTFLTMSDTEVFYDLKRTLEESGVSVPSQLAHHEASKVKPGSVQDRPRKDQVVYSNKPNLGGLFPQQLILLRNFSALPLAQTATNEPDELSNIRNIGISAHIDSGKTTLTERILFYTGRIHAIHEVRGKDGVGAKMDHMDLEREKGITIQSAATYCTWKDTSINIIDTPGHVDFTIEVERALRVLDGAVLVLCSVGGVQSQSITVDRQMRRYDVPRLAFINKCDRAGADPWKVIGQMQDKLRLNCAPVQLPIGLEENHKGLIDLVKMKAFTFEGPHGDVITEVPMSAEQAAQAAEKRKELIEKLADVDEELGELFLMEEAIDEDVLRGAIRRATTSLAFVPIFMGSAYKNKGVQLLLDGVTDYLPAPSDVGNTALDAANDEQPVELPSSKDGPLVALAFKLEEGRFGQLTYMRIYSGTISKGDNVINVVTGKRIKVPRLVRMHSNDMEDITEAGAGDIVAMFGIECSTGDTFTDGSVRYTMTSMNVPDPVMSLAILPKSREAAGNFSKALSRFQKEDPTFKVSTDADTGQTIISGMGELHLDIYVERMRREYKVDAEVGKPRVNFLEAITKRVEFDYLHKKQTGGQGQYGRVIGYMEPLPEDEPERFVFAREIVGNAIPPSFLPACEKGFREAANSGGLTGHPVQGVRVALTDGAAHAVDSSEMAFKLACQYAFREAFMRAGPVILEPVMAVDVRAPSEFQGTIIGDLNRRKGIILNSEGEADDVVMQAQVPLNEMFGYSTGLRSMTQGKGEFTMEYARHAPVSAERQAELTASYKKERAAS</sequence>
<dbReference type="CDD" id="cd01434">
    <property type="entry name" value="EFG_mtEFG1_IV"/>
    <property type="match status" value="1"/>
</dbReference>
<dbReference type="EMBL" id="JALJOT010000006">
    <property type="protein sequence ID" value="KAK9909814.1"/>
    <property type="molecule type" value="Genomic_DNA"/>
</dbReference>
<dbReference type="CDD" id="cd04091">
    <property type="entry name" value="mtEFG1_II_like"/>
    <property type="match status" value="1"/>
</dbReference>
<dbReference type="InterPro" id="IPR014014">
    <property type="entry name" value="RNA_helicase_DEAD_Q_motif"/>
</dbReference>
<evidence type="ECO:0000313" key="20">
    <source>
        <dbReference type="EMBL" id="KAK9909814.1"/>
    </source>
</evidence>
<dbReference type="InterPro" id="IPR027417">
    <property type="entry name" value="P-loop_NTPase"/>
</dbReference>
<keyword evidence="3 13" id="KW-0547">Nucleotide-binding</keyword>
<protein>
    <recommendedName>
        <fullName evidence="13">Elongation factor G, mitochondrial</fullName>
        <shortName evidence="13">EF-Gmt</shortName>
    </recommendedName>
    <alternativeName>
        <fullName evidence="13">Elongation factor G 1, mitochondrial</fullName>
        <shortName evidence="13">mEF-G 1</shortName>
    </alternativeName>
    <alternativeName>
        <fullName evidence="13">Elongation factor G1</fullName>
    </alternativeName>
</protein>
<dbReference type="PROSITE" id="PS51194">
    <property type="entry name" value="HELICASE_CTER"/>
    <property type="match status" value="1"/>
</dbReference>
<dbReference type="InterPro" id="IPR005225">
    <property type="entry name" value="Small_GTP-bd"/>
</dbReference>
<evidence type="ECO:0000256" key="4">
    <source>
        <dbReference type="ARBA" id="ARBA00022768"/>
    </source>
</evidence>
<dbReference type="CDD" id="cd01886">
    <property type="entry name" value="EF-G"/>
    <property type="match status" value="1"/>
</dbReference>
<dbReference type="SMART" id="SM00487">
    <property type="entry name" value="DEXDc"/>
    <property type="match status" value="1"/>
</dbReference>
<dbReference type="NCBIfam" id="NF009381">
    <property type="entry name" value="PRK12740.1-5"/>
    <property type="match status" value="1"/>
</dbReference>
<dbReference type="InterPro" id="IPR000795">
    <property type="entry name" value="T_Tr_GTP-bd_dom"/>
</dbReference>
<dbReference type="Gene3D" id="3.30.70.870">
    <property type="entry name" value="Elongation Factor G (Translational Gtpase), domain 3"/>
    <property type="match status" value="1"/>
</dbReference>
<dbReference type="InterPro" id="IPR014001">
    <property type="entry name" value="Helicase_ATP-bd"/>
</dbReference>
<dbReference type="NCBIfam" id="TIGR00484">
    <property type="entry name" value="EF-G"/>
    <property type="match status" value="1"/>
</dbReference>
<dbReference type="SUPFAM" id="SSF52540">
    <property type="entry name" value="P-loop containing nucleoside triphosphate hydrolases"/>
    <property type="match status" value="2"/>
</dbReference>
<dbReference type="InterPro" id="IPR014721">
    <property type="entry name" value="Ribsml_uS5_D2-typ_fold_subgr"/>
</dbReference>
<keyword evidence="7" id="KW-0067">ATP-binding</keyword>
<dbReference type="InterPro" id="IPR000629">
    <property type="entry name" value="RNA-helicase_DEAD-box_CS"/>
</dbReference>
<evidence type="ECO:0000259" key="18">
    <source>
        <dbReference type="PROSITE" id="PS51195"/>
    </source>
</evidence>
<keyword evidence="4 13" id="KW-0251">Elongation factor</keyword>
<dbReference type="PROSITE" id="PS51192">
    <property type="entry name" value="HELICASE_ATP_BIND_1"/>
    <property type="match status" value="1"/>
</dbReference>
<dbReference type="PROSITE" id="PS51722">
    <property type="entry name" value="G_TR_2"/>
    <property type="match status" value="1"/>
</dbReference>
<reference evidence="20 21" key="1">
    <citation type="journal article" date="2024" name="Nat. Commun.">
        <title>Phylogenomics reveals the evolutionary origins of lichenization in chlorophyte algae.</title>
        <authorList>
            <person name="Puginier C."/>
            <person name="Libourel C."/>
            <person name="Otte J."/>
            <person name="Skaloud P."/>
            <person name="Haon M."/>
            <person name="Grisel S."/>
            <person name="Petersen M."/>
            <person name="Berrin J.G."/>
            <person name="Delaux P.M."/>
            <person name="Dal Grande F."/>
            <person name="Keller J."/>
        </authorList>
    </citation>
    <scope>NUCLEOTIDE SEQUENCE [LARGE SCALE GENOMIC DNA]</scope>
    <source>
        <strain evidence="20 21">SAG 216-7</strain>
    </source>
</reference>
<name>A0ABR2YS14_9CHLO</name>
<dbReference type="PROSITE" id="PS51195">
    <property type="entry name" value="Q_MOTIF"/>
    <property type="match status" value="1"/>
</dbReference>
<dbReference type="Gene3D" id="3.30.70.240">
    <property type="match status" value="1"/>
</dbReference>
<evidence type="ECO:0000256" key="1">
    <source>
        <dbReference type="ARBA" id="ARBA00005870"/>
    </source>
</evidence>
<evidence type="ECO:0000256" key="11">
    <source>
        <dbReference type="ARBA" id="ARBA00037954"/>
    </source>
</evidence>
<dbReference type="SMART" id="SM00838">
    <property type="entry name" value="EFG_C"/>
    <property type="match status" value="1"/>
</dbReference>
<feature type="compositionally biased region" description="Polar residues" evidence="15">
    <location>
        <begin position="8"/>
        <end position="18"/>
    </location>
</feature>
<dbReference type="Pfam" id="PF00679">
    <property type="entry name" value="EFG_C"/>
    <property type="match status" value="1"/>
</dbReference>
<dbReference type="InterPro" id="IPR011545">
    <property type="entry name" value="DEAD/DEAH_box_helicase_dom"/>
</dbReference>
<comment type="similarity">
    <text evidence="11">Belongs to the DEAD box helicase family. DDX23/PRP28 subfamily.</text>
</comment>
<keyword evidence="8 13" id="KW-0648">Protein biosynthesis</keyword>
<dbReference type="SUPFAM" id="SSF54980">
    <property type="entry name" value="EF-G C-terminal domain-like"/>
    <property type="match status" value="2"/>
</dbReference>
<comment type="function">
    <text evidence="13">Mitochondrial GTPase that catalyzes the GTP-dependent ribosomal translocation step during translation elongation. During this step, the ribosome changes from the pre-translocational (PRE) to the post-translocational (POST) state as the newly formed A-site-bound peptidyl-tRNA and P-site-bound deacylated tRNA move to the P and E sites, respectively. Catalyzes the coordinated movement of the two tRNA molecules, the mRNA and conformational changes in the ribosome.</text>
</comment>
<evidence type="ECO:0000256" key="13">
    <source>
        <dbReference type="HAMAP-Rule" id="MF_03061"/>
    </source>
</evidence>
<dbReference type="InterPro" id="IPR001650">
    <property type="entry name" value="Helicase_C-like"/>
</dbReference>
<evidence type="ECO:0000313" key="21">
    <source>
        <dbReference type="Proteomes" id="UP001491310"/>
    </source>
</evidence>
<keyword evidence="5" id="KW-0378">Hydrolase</keyword>
<keyword evidence="2" id="KW-0507">mRNA processing</keyword>
<evidence type="ECO:0000256" key="15">
    <source>
        <dbReference type="SAM" id="MobiDB-lite"/>
    </source>
</evidence>
<dbReference type="Pfam" id="PF25430">
    <property type="entry name" value="DDX23"/>
    <property type="match status" value="1"/>
</dbReference>
<dbReference type="InterPro" id="IPR047872">
    <property type="entry name" value="EFG_IV"/>
</dbReference>
<proteinExistence type="inferred from homology"/>
<feature type="region of interest" description="Disordered" evidence="15">
    <location>
        <begin position="1"/>
        <end position="23"/>
    </location>
</feature>
<dbReference type="PRINTS" id="PR00315">
    <property type="entry name" value="ELONGATNFCT"/>
</dbReference>
<comment type="subcellular location">
    <subcellularLocation>
        <location evidence="13">Mitochondrion</location>
    </subcellularLocation>
</comment>